<gene>
    <name evidence="1" type="ORF">C3E78_15690</name>
</gene>
<proteinExistence type="predicted"/>
<dbReference type="SUPFAM" id="SSF47413">
    <property type="entry name" value="lambda repressor-like DNA-binding domains"/>
    <property type="match status" value="1"/>
</dbReference>
<keyword evidence="2" id="KW-1185">Reference proteome</keyword>
<dbReference type="CDD" id="cd00093">
    <property type="entry name" value="HTH_XRE"/>
    <property type="match status" value="1"/>
</dbReference>
<dbReference type="PANTHER" id="PTHR35010:SF2">
    <property type="entry name" value="BLL4672 PROTEIN"/>
    <property type="match status" value="1"/>
</dbReference>
<name>A0A2S0WQK0_9ACTN</name>
<dbReference type="RefSeq" id="WP_108579994.1">
    <property type="nucleotide sequence ID" value="NZ_CP026952.1"/>
</dbReference>
<dbReference type="InterPro" id="IPR010982">
    <property type="entry name" value="Lambda_DNA-bd_dom_sf"/>
</dbReference>
<dbReference type="PANTHER" id="PTHR35010">
    <property type="entry name" value="BLL4672 PROTEIN-RELATED"/>
    <property type="match status" value="1"/>
</dbReference>
<dbReference type="InterPro" id="IPR041413">
    <property type="entry name" value="MLTR_LBD"/>
</dbReference>
<dbReference type="Gene3D" id="3.30.450.180">
    <property type="match status" value="1"/>
</dbReference>
<organism evidence="1 2">
    <name type="scientific">Aeromicrobium chenweiae</name>
    <dbReference type="NCBI Taxonomy" id="2079793"/>
    <lineage>
        <taxon>Bacteria</taxon>
        <taxon>Bacillati</taxon>
        <taxon>Actinomycetota</taxon>
        <taxon>Actinomycetes</taxon>
        <taxon>Propionibacteriales</taxon>
        <taxon>Nocardioidaceae</taxon>
        <taxon>Aeromicrobium</taxon>
    </lineage>
</organism>
<protein>
    <submittedName>
        <fullName evidence="1">Transcriptional regulator</fullName>
    </submittedName>
</protein>
<dbReference type="OrthoDB" id="3212310at2"/>
<dbReference type="Proteomes" id="UP000244384">
    <property type="component" value="Chromosome"/>
</dbReference>
<dbReference type="AlphaFoldDB" id="A0A2S0WQK0"/>
<dbReference type="Pfam" id="PF13560">
    <property type="entry name" value="HTH_31"/>
    <property type="match status" value="1"/>
</dbReference>
<dbReference type="EMBL" id="CP026952">
    <property type="protein sequence ID" value="AWB93538.1"/>
    <property type="molecule type" value="Genomic_DNA"/>
</dbReference>
<evidence type="ECO:0000313" key="1">
    <source>
        <dbReference type="EMBL" id="AWB93538.1"/>
    </source>
</evidence>
<dbReference type="PROSITE" id="PS50943">
    <property type="entry name" value="HTH_CROC1"/>
    <property type="match status" value="1"/>
</dbReference>
<dbReference type="KEGG" id="aez:C3E78_15690"/>
<dbReference type="Gene3D" id="1.10.260.40">
    <property type="entry name" value="lambda repressor-like DNA-binding domains"/>
    <property type="match status" value="1"/>
</dbReference>
<accession>A0A5F2F258</accession>
<sequence length="281" mass="31264">MDRDALGAFLRRRREVLQPDEVGLATRSGRRTPGLRREDVAFLAGMSTDYYVRIEQARGPVPSEQVLGAVARALRLDLDERDHVFRLAGHPVPPRSRRTDHVAPALLRVLDQLDDTPAAVVSDLGDVLAQNRMATALLGDQSAYSGLERSSIYRWFMQDPHDRAMCPPGQLESTTASHAAHLRTSIAQGGEDDRTREMVATLLERSAEFREAWARHDVHHRHHDLKTMIHPQLGELELFCQRLATEDRAQALLVFTAAPGSTTADKLHLLDVVGSTPLTTP</sequence>
<dbReference type="Pfam" id="PF17765">
    <property type="entry name" value="MLTR_LBD"/>
    <property type="match status" value="1"/>
</dbReference>
<accession>A0A2S0WQK0</accession>
<evidence type="ECO:0000313" key="2">
    <source>
        <dbReference type="Proteomes" id="UP000244384"/>
    </source>
</evidence>
<dbReference type="InterPro" id="IPR001387">
    <property type="entry name" value="Cro/C1-type_HTH"/>
</dbReference>
<dbReference type="GO" id="GO:0003677">
    <property type="term" value="F:DNA binding"/>
    <property type="evidence" value="ECO:0007669"/>
    <property type="project" value="InterPro"/>
</dbReference>
<dbReference type="SMART" id="SM00530">
    <property type="entry name" value="HTH_XRE"/>
    <property type="match status" value="1"/>
</dbReference>
<reference evidence="2" key="1">
    <citation type="submission" date="2018-01" db="EMBL/GenBank/DDBJ databases">
        <authorList>
            <person name="Li J."/>
        </authorList>
    </citation>
    <scope>NUCLEOTIDE SEQUENCE [LARGE SCALE GENOMIC DNA]</scope>
    <source>
        <strain evidence="2">592</strain>
    </source>
</reference>